<reference evidence="2 3" key="1">
    <citation type="submission" date="2021-09" db="EMBL/GenBank/DDBJ databases">
        <title>Genomic insights and catalytic innovation underlie evolution of tropane alkaloids biosynthesis.</title>
        <authorList>
            <person name="Wang Y.-J."/>
            <person name="Tian T."/>
            <person name="Huang J.-P."/>
            <person name="Huang S.-X."/>
        </authorList>
    </citation>
    <scope>NUCLEOTIDE SEQUENCE [LARGE SCALE GENOMIC DNA]</scope>
    <source>
        <strain evidence="2">KIB-2018</strain>
        <tissue evidence="2">Leaf</tissue>
    </source>
</reference>
<protein>
    <submittedName>
        <fullName evidence="2">Uncharacterized protein</fullName>
    </submittedName>
</protein>
<name>A0AAV8TQ61_9ROSI</name>
<evidence type="ECO:0000313" key="3">
    <source>
        <dbReference type="Proteomes" id="UP001159364"/>
    </source>
</evidence>
<proteinExistence type="predicted"/>
<organism evidence="2 3">
    <name type="scientific">Erythroxylum novogranatense</name>
    <dbReference type="NCBI Taxonomy" id="1862640"/>
    <lineage>
        <taxon>Eukaryota</taxon>
        <taxon>Viridiplantae</taxon>
        <taxon>Streptophyta</taxon>
        <taxon>Embryophyta</taxon>
        <taxon>Tracheophyta</taxon>
        <taxon>Spermatophyta</taxon>
        <taxon>Magnoliopsida</taxon>
        <taxon>eudicotyledons</taxon>
        <taxon>Gunneridae</taxon>
        <taxon>Pentapetalae</taxon>
        <taxon>rosids</taxon>
        <taxon>fabids</taxon>
        <taxon>Malpighiales</taxon>
        <taxon>Erythroxylaceae</taxon>
        <taxon>Erythroxylum</taxon>
    </lineage>
</organism>
<keyword evidence="1" id="KW-0732">Signal</keyword>
<dbReference type="Proteomes" id="UP001159364">
    <property type="component" value="Linkage Group LG04"/>
</dbReference>
<comment type="caution">
    <text evidence="2">The sequence shown here is derived from an EMBL/GenBank/DDBJ whole genome shotgun (WGS) entry which is preliminary data.</text>
</comment>
<evidence type="ECO:0000256" key="1">
    <source>
        <dbReference type="SAM" id="SignalP"/>
    </source>
</evidence>
<gene>
    <name evidence="2" type="ORF">K2173_022705</name>
</gene>
<keyword evidence="3" id="KW-1185">Reference proteome</keyword>
<dbReference type="EMBL" id="JAIWQS010000004">
    <property type="protein sequence ID" value="KAJ8768586.1"/>
    <property type="molecule type" value="Genomic_DNA"/>
</dbReference>
<feature type="signal peptide" evidence="1">
    <location>
        <begin position="1"/>
        <end position="22"/>
    </location>
</feature>
<feature type="chain" id="PRO_5043956218" evidence="1">
    <location>
        <begin position="23"/>
        <end position="214"/>
    </location>
</feature>
<dbReference type="AlphaFoldDB" id="A0AAV8TQ61"/>
<evidence type="ECO:0000313" key="2">
    <source>
        <dbReference type="EMBL" id="KAJ8768586.1"/>
    </source>
</evidence>
<accession>A0AAV8TQ61</accession>
<sequence length="214" mass="25027">MAPPNPILIFTAAAFLFSFTVAAHARIHLNRHATQDLIDVSGASILIPNERTDPDPAVVGVQPKLPKESMEQGVKGLDSEAQSVPLTIVGFRPINRRFPRRPSIQLPRGHRCRHFRRFNGREIPYGNDMILSTTARHDDGVDQVHQIQPRWARFQHDTPKFAYISRMNRMRWPREHRRHHVDGEEEELELKKMHKHKDGFFLRKLRKFFNHFLI</sequence>